<keyword evidence="1" id="KW-1133">Transmembrane helix</keyword>
<evidence type="ECO:0000313" key="3">
    <source>
        <dbReference type="Proteomes" id="UP001576774"/>
    </source>
</evidence>
<protein>
    <submittedName>
        <fullName evidence="2">Uncharacterized protein</fullName>
    </submittedName>
</protein>
<sequence>MESKFSNSQELHKYVLALAGVLFLFGISFPFAYWRVSQSEKFAGTPFKSDSVTNIEENPHNQTIAIVPAANNNQESAVAAISLTPVTQEIVTEEITDPVQIKELNQKVYDRIAQLWQGGRSLKQDLAYQITVTTDGAIASYKPLIAAAESYLPETPLPKLLQTSLTDGTKNQVKAAAKKAIAKYKVVFTSRGILEVSPWHGWKR</sequence>
<keyword evidence="3" id="KW-1185">Reference proteome</keyword>
<evidence type="ECO:0000313" key="2">
    <source>
        <dbReference type="EMBL" id="MFB2881450.1"/>
    </source>
</evidence>
<feature type="transmembrane region" description="Helical" evidence="1">
    <location>
        <begin position="14"/>
        <end position="34"/>
    </location>
</feature>
<dbReference type="RefSeq" id="WP_413274432.1">
    <property type="nucleotide sequence ID" value="NZ_JBHFNQ010000225.1"/>
</dbReference>
<gene>
    <name evidence="2" type="ORF">ACE1CC_31745</name>
</gene>
<evidence type="ECO:0000256" key="1">
    <source>
        <dbReference type="SAM" id="Phobius"/>
    </source>
</evidence>
<dbReference type="Proteomes" id="UP001576774">
    <property type="component" value="Unassembled WGS sequence"/>
</dbReference>
<name>A0ABV4XF68_9CYAN</name>
<keyword evidence="1" id="KW-0472">Membrane</keyword>
<reference evidence="2 3" key="1">
    <citation type="submission" date="2024-09" db="EMBL/GenBank/DDBJ databases">
        <title>Floridaenema gen nov. (Aerosakkonemataceae, Aerosakkonematales ord. nov., Cyanobacteria) from benthic tropical and subtropical fresh waters, with the description of four new species.</title>
        <authorList>
            <person name="Moretto J.A."/>
            <person name="Berthold D.E."/>
            <person name="Lefler F.W."/>
            <person name="Huang I.-S."/>
            <person name="Laughinghouse H. IV."/>
        </authorList>
    </citation>
    <scope>NUCLEOTIDE SEQUENCE [LARGE SCALE GENOMIC DNA]</scope>
    <source>
        <strain evidence="2 3">BLCC-F46</strain>
    </source>
</reference>
<proteinExistence type="predicted"/>
<accession>A0ABV4XF68</accession>
<dbReference type="EMBL" id="JBHFNQ010000225">
    <property type="protein sequence ID" value="MFB2881450.1"/>
    <property type="molecule type" value="Genomic_DNA"/>
</dbReference>
<comment type="caution">
    <text evidence="2">The sequence shown here is derived from an EMBL/GenBank/DDBJ whole genome shotgun (WGS) entry which is preliminary data.</text>
</comment>
<organism evidence="2 3">
    <name type="scientific">Floridaenema aerugineum BLCC-F46</name>
    <dbReference type="NCBI Taxonomy" id="3153654"/>
    <lineage>
        <taxon>Bacteria</taxon>
        <taxon>Bacillati</taxon>
        <taxon>Cyanobacteriota</taxon>
        <taxon>Cyanophyceae</taxon>
        <taxon>Oscillatoriophycideae</taxon>
        <taxon>Aerosakkonematales</taxon>
        <taxon>Aerosakkonemataceae</taxon>
        <taxon>Floridanema</taxon>
        <taxon>Floridanema aerugineum</taxon>
    </lineage>
</organism>
<keyword evidence="1" id="KW-0812">Transmembrane</keyword>